<name>A0A6A7Y8G6_9HYPH</name>
<keyword evidence="9" id="KW-1185">Reference proteome</keyword>
<dbReference type="SUPFAM" id="SSF51679">
    <property type="entry name" value="Bacterial luciferase-like"/>
    <property type="match status" value="1"/>
</dbReference>
<proteinExistence type="inferred from homology"/>
<dbReference type="EMBL" id="VWNA01000003">
    <property type="protein sequence ID" value="MQT15166.1"/>
    <property type="molecule type" value="Genomic_DNA"/>
</dbReference>
<dbReference type="InterPro" id="IPR016215">
    <property type="entry name" value="NTA_MOA"/>
</dbReference>
<evidence type="ECO:0000256" key="4">
    <source>
        <dbReference type="ARBA" id="ARBA00023033"/>
    </source>
</evidence>
<dbReference type="GO" id="GO:0016705">
    <property type="term" value="F:oxidoreductase activity, acting on paired donors, with incorporation or reduction of molecular oxygen"/>
    <property type="evidence" value="ECO:0007669"/>
    <property type="project" value="InterPro"/>
</dbReference>
<feature type="binding site" evidence="6">
    <location>
        <position position="158"/>
    </location>
    <ligand>
        <name>FMN</name>
        <dbReference type="ChEBI" id="CHEBI:58210"/>
    </ligand>
</feature>
<dbReference type="Pfam" id="PF00296">
    <property type="entry name" value="Bac_luciferase"/>
    <property type="match status" value="1"/>
</dbReference>
<evidence type="ECO:0000313" key="8">
    <source>
        <dbReference type="EMBL" id="MQT15166.1"/>
    </source>
</evidence>
<protein>
    <submittedName>
        <fullName evidence="8">LLM class flavin-dependent oxidoreductase</fullName>
    </submittedName>
</protein>
<feature type="binding site" evidence="6">
    <location>
        <position position="154"/>
    </location>
    <ligand>
        <name>FMN</name>
        <dbReference type="ChEBI" id="CHEBI:58210"/>
    </ligand>
</feature>
<dbReference type="Proteomes" id="UP000332515">
    <property type="component" value="Unassembled WGS sequence"/>
</dbReference>
<sequence>MAKEIRLNAFEMNCVAHQSPGLWRHPRDRSRDYRRLDYWTGLAKTLERGLFDGLFLADVLGVYDVYGGTPDAALRNATQIPVNDPLLLVPAMANVTRHLGFGVTATLSYEAPFPFARRMSTLDHLTEGRIGWNVVTGYLDSAARALGRTGQNAHDDRYAIADDYMEVVYKLWEGSWAEDAVVADAAHGVFTRPEGVRRVSHTSAHHRLDAIHLSEPSPQRTPVLYQAGTSPAGRAFAGRHAECVFMSGPSKTVIAPRVAAVRAAAAAAGRDPAEIRIFALMTVIVAPTDAEAAAKLAEYRHYASLEGALTLMSGWTGVDFAALDPDQIVEHVDREAGRSALENITRADPSRRWTVREVAEHVAIGGIGPVLVGSPATVADALEGWVDETGIDGFNLAFVVRPETFEDVADLLVPELQRRGRYKRAYAPGTLREKLFGAGRALTAPDHPAARHRWHLAPTDTAPAEPALPA</sequence>
<keyword evidence="4" id="KW-0503">Monooxygenase</keyword>
<evidence type="ECO:0000256" key="3">
    <source>
        <dbReference type="ARBA" id="ARBA00023002"/>
    </source>
</evidence>
<feature type="domain" description="Luciferase-like" evidence="7">
    <location>
        <begin position="32"/>
        <end position="392"/>
    </location>
</feature>
<comment type="similarity">
    <text evidence="5">Belongs to the NtaA/SnaA/DszA monooxygenase family.</text>
</comment>
<dbReference type="InterPro" id="IPR051260">
    <property type="entry name" value="Diverse_substr_monoxygenases"/>
</dbReference>
<dbReference type="RefSeq" id="WP_153489705.1">
    <property type="nucleotide sequence ID" value="NZ_VWNA01000003.1"/>
</dbReference>
<evidence type="ECO:0000256" key="5">
    <source>
        <dbReference type="ARBA" id="ARBA00033748"/>
    </source>
</evidence>
<feature type="binding site" evidence="6">
    <location>
        <position position="104"/>
    </location>
    <ligand>
        <name>FMN</name>
        <dbReference type="ChEBI" id="CHEBI:58210"/>
    </ligand>
</feature>
<reference evidence="8 9" key="1">
    <citation type="submission" date="2019-09" db="EMBL/GenBank/DDBJ databases">
        <title>Segnochrobactrum spirostomi gen. nov., sp. nov., isolated from the ciliate Spirostomum cf. yagiui and description of a novel family, Segnochrobactraceae fam. nov. within the order Rhizobiales of the class Alphaproteobacteria.</title>
        <authorList>
            <person name="Akter S."/>
            <person name="Shazib S.U.A."/>
            <person name="Shin M.K."/>
        </authorList>
    </citation>
    <scope>NUCLEOTIDE SEQUENCE [LARGE SCALE GENOMIC DNA]</scope>
    <source>
        <strain evidence="8 9">Sp-1</strain>
    </source>
</reference>
<organism evidence="8 9">
    <name type="scientific">Segnochrobactrum spirostomi</name>
    <dbReference type="NCBI Taxonomy" id="2608987"/>
    <lineage>
        <taxon>Bacteria</taxon>
        <taxon>Pseudomonadati</taxon>
        <taxon>Pseudomonadota</taxon>
        <taxon>Alphaproteobacteria</taxon>
        <taxon>Hyphomicrobiales</taxon>
        <taxon>Segnochrobactraceae</taxon>
        <taxon>Segnochrobactrum</taxon>
    </lineage>
</organism>
<evidence type="ECO:0000313" key="9">
    <source>
        <dbReference type="Proteomes" id="UP000332515"/>
    </source>
</evidence>
<evidence type="ECO:0000259" key="7">
    <source>
        <dbReference type="Pfam" id="PF00296"/>
    </source>
</evidence>
<dbReference type="InterPro" id="IPR036661">
    <property type="entry name" value="Luciferase-like_sf"/>
</dbReference>
<evidence type="ECO:0000256" key="6">
    <source>
        <dbReference type="PIRSR" id="PIRSR000337-1"/>
    </source>
</evidence>
<evidence type="ECO:0000256" key="2">
    <source>
        <dbReference type="ARBA" id="ARBA00022643"/>
    </source>
</evidence>
<accession>A0A6A7Y8G6</accession>
<keyword evidence="1 6" id="KW-0285">Flavoprotein</keyword>
<dbReference type="PANTHER" id="PTHR30011:SF16">
    <property type="entry name" value="C2H2 FINGER DOMAIN TRANSCRIPTION FACTOR (EUROFUNG)-RELATED"/>
    <property type="match status" value="1"/>
</dbReference>
<feature type="binding site" evidence="6">
    <location>
        <position position="58"/>
    </location>
    <ligand>
        <name>FMN</name>
        <dbReference type="ChEBI" id="CHEBI:58210"/>
    </ligand>
</feature>
<dbReference type="AlphaFoldDB" id="A0A6A7Y8G6"/>
<dbReference type="PIRSF" id="PIRSF000337">
    <property type="entry name" value="NTA_MOA"/>
    <property type="match status" value="1"/>
</dbReference>
<comment type="caution">
    <text evidence="8">The sequence shown here is derived from an EMBL/GenBank/DDBJ whole genome shotgun (WGS) entry which is preliminary data.</text>
</comment>
<evidence type="ECO:0000256" key="1">
    <source>
        <dbReference type="ARBA" id="ARBA00022630"/>
    </source>
</evidence>
<keyword evidence="3" id="KW-0560">Oxidoreductase</keyword>
<dbReference type="GO" id="GO:0004497">
    <property type="term" value="F:monooxygenase activity"/>
    <property type="evidence" value="ECO:0007669"/>
    <property type="project" value="UniProtKB-KW"/>
</dbReference>
<dbReference type="Gene3D" id="3.20.20.30">
    <property type="entry name" value="Luciferase-like domain"/>
    <property type="match status" value="1"/>
</dbReference>
<dbReference type="PANTHER" id="PTHR30011">
    <property type="entry name" value="ALKANESULFONATE MONOOXYGENASE-RELATED"/>
    <property type="match status" value="1"/>
</dbReference>
<gene>
    <name evidence="8" type="ORF">F0357_21395</name>
</gene>
<keyword evidence="2 6" id="KW-0288">FMN</keyword>
<dbReference type="InterPro" id="IPR011251">
    <property type="entry name" value="Luciferase-like_dom"/>
</dbReference>
<dbReference type="NCBIfam" id="TIGR03860">
    <property type="entry name" value="FMN_nitrolo"/>
    <property type="match status" value="1"/>
</dbReference>
<feature type="binding site" evidence="6">
    <location>
        <position position="230"/>
    </location>
    <ligand>
        <name>FMN</name>
        <dbReference type="ChEBI" id="CHEBI:58210"/>
    </ligand>
</feature>